<reference evidence="5 6" key="1">
    <citation type="journal article" date="2014" name="Int. J. Syst. Evol. Microbiol.">
        <title>Jeotgalibaca dankookensis gen. nov., sp. nov., a member of the family Carnobacteriaceae, isolated from seujeot (Korean traditional food).</title>
        <authorList>
            <person name="Lee D.G."/>
            <person name="Trujillo M.E."/>
            <person name="Kang H."/>
            <person name="Ahn T.Y."/>
        </authorList>
    </citation>
    <scope>NUCLEOTIDE SEQUENCE [LARGE SCALE GENOMIC DNA]</scope>
    <source>
        <strain evidence="5 6">EX-07</strain>
    </source>
</reference>
<evidence type="ECO:0000313" key="5">
    <source>
        <dbReference type="EMBL" id="AQS52512.1"/>
    </source>
</evidence>
<dbReference type="AlphaFoldDB" id="A0A1S6ILU1"/>
<name>A0A1S6ILU1_9LACT</name>
<evidence type="ECO:0000313" key="6">
    <source>
        <dbReference type="Proteomes" id="UP000188993"/>
    </source>
</evidence>
<keyword evidence="5" id="KW-0808">Transferase</keyword>
<dbReference type="PANTHER" id="PTHR10133:SF27">
    <property type="entry name" value="DNA POLYMERASE NU"/>
    <property type="match status" value="1"/>
</dbReference>
<keyword evidence="2" id="KW-0235">DNA replication</keyword>
<comment type="catalytic activity">
    <reaction evidence="3">
        <text>DNA(n) + a 2'-deoxyribonucleoside 5'-triphosphate = DNA(n+1) + diphosphate</text>
        <dbReference type="Rhea" id="RHEA:22508"/>
        <dbReference type="Rhea" id="RHEA-COMP:17339"/>
        <dbReference type="Rhea" id="RHEA-COMP:17340"/>
        <dbReference type="ChEBI" id="CHEBI:33019"/>
        <dbReference type="ChEBI" id="CHEBI:61560"/>
        <dbReference type="ChEBI" id="CHEBI:173112"/>
        <dbReference type="EC" id="2.7.7.7"/>
    </reaction>
</comment>
<dbReference type="InterPro" id="IPR043502">
    <property type="entry name" value="DNA/RNA_pol_sf"/>
</dbReference>
<accession>A0A1S6ILU1</accession>
<dbReference type="InterPro" id="IPR001098">
    <property type="entry name" value="DNA-dir_DNA_pol_A_palm_dom"/>
</dbReference>
<evidence type="ECO:0000256" key="1">
    <source>
        <dbReference type="ARBA" id="ARBA00012417"/>
    </source>
</evidence>
<dbReference type="CDD" id="cd08642">
    <property type="entry name" value="DNA_pol_A_pol_I_A"/>
    <property type="match status" value="1"/>
</dbReference>
<evidence type="ECO:0000256" key="3">
    <source>
        <dbReference type="ARBA" id="ARBA00049244"/>
    </source>
</evidence>
<feature type="domain" description="DNA-directed DNA polymerase family A palm" evidence="4">
    <location>
        <begin position="370"/>
        <end position="612"/>
    </location>
</feature>
<proteinExistence type="predicted"/>
<dbReference type="GO" id="GO:0003677">
    <property type="term" value="F:DNA binding"/>
    <property type="evidence" value="ECO:0007669"/>
    <property type="project" value="InterPro"/>
</dbReference>
<dbReference type="Proteomes" id="UP000188993">
    <property type="component" value="Chromosome"/>
</dbReference>
<dbReference type="Pfam" id="PF00476">
    <property type="entry name" value="DNA_pol_A"/>
    <property type="match status" value="1"/>
</dbReference>
<sequence length="647" mass="73484">MRTISIDIETYSSVNLSKCGVYKYAESQDFEVLLFGYSIDSGPVEVLDIALGEVIPDHVLNALLDETVEKWAFNANFERICLSRFLGYPPGRYLEPSGWYCSMVWSASLGLPLSLEKVGEVLGLEHKKMQEGKRLIRYFCTPCKPTKVNKCRTRNLPGHSPQDWKSFKEYNFRDVEVELAIQRRLSKFPVSSEEWNYYHQDQKINDLGIEVDMDLVEGAIYCGRQTREHHLQEAKDLTGLENPNSPLQLKEWLNQQGCPIESMAKKAVKEALETSKGKNKQVLELRQELSKSSVKKYDAMLSVTGLDSRARGLIQFYGANRTGRYAGRLIQVQNLPRNYLTNLKEARNLVKMKDTKSLELLFGSVSNTLSELIRTAFIPKKGHRFIVDDFSSIEARILAWLSKEQWRQQAFKAGKDIYCESASQMFGVPVEKHGVNSHLRQKGKIAELALGYGGSVGALKAMGAIEMGIEEGDLKPLVDAWRQASPNIVDFWWSVDRCTKETVKGRMLTETHGLRFIYESGILFIELPSGRRLAYCKPRIGTNRFGGESVIYAGIGTGNNWQEIESYGAKFVENIVQGIARDILAESMYRLKDYRIVMHVHDEIVLEVPEDQSSIEEISTIMSKQPEWAQGLELGADGFECHFYQKD</sequence>
<keyword evidence="6" id="KW-1185">Reference proteome</keyword>
<dbReference type="GO" id="GO:0003887">
    <property type="term" value="F:DNA-directed DNA polymerase activity"/>
    <property type="evidence" value="ECO:0007669"/>
    <property type="project" value="UniProtKB-EC"/>
</dbReference>
<dbReference type="RefSeq" id="WP_062467876.1">
    <property type="nucleotide sequence ID" value="NZ_BBYN01000005.1"/>
</dbReference>
<dbReference type="EC" id="2.7.7.7" evidence="1"/>
<keyword evidence="5" id="KW-0548">Nucleotidyltransferase</keyword>
<dbReference type="Gene3D" id="1.10.150.20">
    <property type="entry name" value="5' to 3' exonuclease, C-terminal subdomain"/>
    <property type="match status" value="1"/>
</dbReference>
<dbReference type="SUPFAM" id="SSF56672">
    <property type="entry name" value="DNA/RNA polymerases"/>
    <property type="match status" value="1"/>
</dbReference>
<organism evidence="5 6">
    <name type="scientific">Jeotgalibaca dankookensis</name>
    <dbReference type="NCBI Taxonomy" id="708126"/>
    <lineage>
        <taxon>Bacteria</taxon>
        <taxon>Bacillati</taxon>
        <taxon>Bacillota</taxon>
        <taxon>Bacilli</taxon>
        <taxon>Lactobacillales</taxon>
        <taxon>Carnobacteriaceae</taxon>
        <taxon>Jeotgalibaca</taxon>
    </lineage>
</organism>
<protein>
    <recommendedName>
        <fullName evidence="1">DNA-directed DNA polymerase</fullName>
        <ecNumber evidence="1">2.7.7.7</ecNumber>
    </recommendedName>
</protein>
<dbReference type="GO" id="GO:0006261">
    <property type="term" value="P:DNA-templated DNA replication"/>
    <property type="evidence" value="ECO:0007669"/>
    <property type="project" value="InterPro"/>
</dbReference>
<dbReference type="Gene3D" id="3.30.70.370">
    <property type="match status" value="1"/>
</dbReference>
<dbReference type="EMBL" id="CP019728">
    <property type="protein sequence ID" value="AQS52512.1"/>
    <property type="molecule type" value="Genomic_DNA"/>
</dbReference>
<gene>
    <name evidence="5" type="primary">polA_1</name>
    <name evidence="5" type="ORF">BW727_100102</name>
</gene>
<dbReference type="GO" id="GO:0006302">
    <property type="term" value="P:double-strand break repair"/>
    <property type="evidence" value="ECO:0007669"/>
    <property type="project" value="TreeGrafter"/>
</dbReference>
<dbReference type="OrthoDB" id="9764911at2"/>
<dbReference type="PANTHER" id="PTHR10133">
    <property type="entry name" value="DNA POLYMERASE I"/>
    <property type="match status" value="1"/>
</dbReference>
<dbReference type="KEGG" id="jda:BW727_100102"/>
<evidence type="ECO:0000259" key="4">
    <source>
        <dbReference type="SMART" id="SM00482"/>
    </source>
</evidence>
<dbReference type="STRING" id="708126.BW727_100102"/>
<dbReference type="SMART" id="SM00482">
    <property type="entry name" value="POLAc"/>
    <property type="match status" value="1"/>
</dbReference>
<dbReference type="InterPro" id="IPR002298">
    <property type="entry name" value="DNA_polymerase_A"/>
</dbReference>
<evidence type="ECO:0000256" key="2">
    <source>
        <dbReference type="ARBA" id="ARBA00022705"/>
    </source>
</evidence>